<dbReference type="InterPro" id="IPR000905">
    <property type="entry name" value="Gcp-like_dom"/>
</dbReference>
<dbReference type="AlphaFoldDB" id="A0A518D1Z3"/>
<evidence type="ECO:0000313" key="3">
    <source>
        <dbReference type="Proteomes" id="UP000319342"/>
    </source>
</evidence>
<evidence type="ECO:0000259" key="1">
    <source>
        <dbReference type="Pfam" id="PF00814"/>
    </source>
</evidence>
<gene>
    <name evidence="2" type="primary">tsaB</name>
    <name evidence="2" type="ORF">Pla163_26340</name>
</gene>
<dbReference type="EMBL" id="CP036290">
    <property type="protein sequence ID" value="QDU85503.1"/>
    <property type="molecule type" value="Genomic_DNA"/>
</dbReference>
<dbReference type="InterPro" id="IPR043129">
    <property type="entry name" value="ATPase_NBD"/>
</dbReference>
<sequence length="230" mass="24023">MGAGSGGPGRGLVVALETSTRRPTVAARSGGRTLERGLDGERAHASDLLPALGVLLEQLGVDRKALVRVVVGVGPGSLTGMRVGVATALGLVQGSGAEIVGVPSFEAAALRALRSTERADARVQVLCDARGGRFDLAEYERAGDGLRALFEPTSLTLEEAAGRTLRFDGTQVLCDASSRERFAWADGVRSAELAPRATDLIALGAARPAQAPADVEPLYLRAWEGRTRKR</sequence>
<accession>A0A518D1Z3</accession>
<organism evidence="2 3">
    <name type="scientific">Rohdeia mirabilis</name>
    <dbReference type="NCBI Taxonomy" id="2528008"/>
    <lineage>
        <taxon>Bacteria</taxon>
        <taxon>Pseudomonadati</taxon>
        <taxon>Planctomycetota</taxon>
        <taxon>Planctomycetia</taxon>
        <taxon>Planctomycetia incertae sedis</taxon>
        <taxon>Rohdeia</taxon>
    </lineage>
</organism>
<reference evidence="2 3" key="1">
    <citation type="submission" date="2019-02" db="EMBL/GenBank/DDBJ databases">
        <title>Deep-cultivation of Planctomycetes and their phenomic and genomic characterization uncovers novel biology.</title>
        <authorList>
            <person name="Wiegand S."/>
            <person name="Jogler M."/>
            <person name="Boedeker C."/>
            <person name="Pinto D."/>
            <person name="Vollmers J."/>
            <person name="Rivas-Marin E."/>
            <person name="Kohn T."/>
            <person name="Peeters S.H."/>
            <person name="Heuer A."/>
            <person name="Rast P."/>
            <person name="Oberbeckmann S."/>
            <person name="Bunk B."/>
            <person name="Jeske O."/>
            <person name="Meyerdierks A."/>
            <person name="Storesund J.E."/>
            <person name="Kallscheuer N."/>
            <person name="Luecker S."/>
            <person name="Lage O.M."/>
            <person name="Pohl T."/>
            <person name="Merkel B.J."/>
            <person name="Hornburger P."/>
            <person name="Mueller R.-W."/>
            <person name="Bruemmer F."/>
            <person name="Labrenz M."/>
            <person name="Spormann A.M."/>
            <person name="Op den Camp H."/>
            <person name="Overmann J."/>
            <person name="Amann R."/>
            <person name="Jetten M.S.M."/>
            <person name="Mascher T."/>
            <person name="Medema M.H."/>
            <person name="Devos D.P."/>
            <person name="Kaster A.-K."/>
            <person name="Ovreas L."/>
            <person name="Rohde M."/>
            <person name="Galperin M.Y."/>
            <person name="Jogler C."/>
        </authorList>
    </citation>
    <scope>NUCLEOTIDE SEQUENCE [LARGE SCALE GENOMIC DNA]</scope>
    <source>
        <strain evidence="2 3">Pla163</strain>
    </source>
</reference>
<feature type="domain" description="Gcp-like" evidence="1">
    <location>
        <begin position="41"/>
        <end position="161"/>
    </location>
</feature>
<proteinExistence type="predicted"/>
<dbReference type="Gene3D" id="3.30.420.40">
    <property type="match status" value="2"/>
</dbReference>
<dbReference type="RefSeq" id="WP_419186497.1">
    <property type="nucleotide sequence ID" value="NZ_CP036290.1"/>
</dbReference>
<keyword evidence="3" id="KW-1185">Reference proteome</keyword>
<dbReference type="GO" id="GO:0002949">
    <property type="term" value="P:tRNA threonylcarbamoyladenosine modification"/>
    <property type="evidence" value="ECO:0007669"/>
    <property type="project" value="InterPro"/>
</dbReference>
<name>A0A518D1Z3_9BACT</name>
<dbReference type="Pfam" id="PF00814">
    <property type="entry name" value="TsaD"/>
    <property type="match status" value="1"/>
</dbReference>
<dbReference type="InterPro" id="IPR022496">
    <property type="entry name" value="T6A_TsaB"/>
</dbReference>
<dbReference type="SUPFAM" id="SSF53067">
    <property type="entry name" value="Actin-like ATPase domain"/>
    <property type="match status" value="1"/>
</dbReference>
<dbReference type="Proteomes" id="UP000319342">
    <property type="component" value="Chromosome"/>
</dbReference>
<evidence type="ECO:0000313" key="2">
    <source>
        <dbReference type="EMBL" id="QDU85503.1"/>
    </source>
</evidence>
<protein>
    <submittedName>
        <fullName evidence="2">tRNA threonylcarbamoyladenosine biosynthesis protein TsaB</fullName>
    </submittedName>
</protein>
<dbReference type="NCBIfam" id="TIGR03725">
    <property type="entry name" value="T6A_YeaZ"/>
    <property type="match status" value="1"/>
</dbReference>